<proteinExistence type="predicted"/>
<gene>
    <name evidence="2" type="ORF">LTRI10_LOCUS53619</name>
</gene>
<evidence type="ECO:0000313" key="3">
    <source>
        <dbReference type="Proteomes" id="UP001497516"/>
    </source>
</evidence>
<dbReference type="AlphaFoldDB" id="A0AAV2GVP7"/>
<evidence type="ECO:0000313" key="2">
    <source>
        <dbReference type="EMBL" id="CAL1414462.1"/>
    </source>
</evidence>
<name>A0AAV2GVP7_9ROSI</name>
<feature type="region of interest" description="Disordered" evidence="1">
    <location>
        <begin position="17"/>
        <end position="109"/>
    </location>
</feature>
<dbReference type="EMBL" id="OZ034822">
    <property type="protein sequence ID" value="CAL1414462.1"/>
    <property type="molecule type" value="Genomic_DNA"/>
</dbReference>
<accession>A0AAV2GVP7</accession>
<reference evidence="2 3" key="1">
    <citation type="submission" date="2024-04" db="EMBL/GenBank/DDBJ databases">
        <authorList>
            <person name="Fracassetti M."/>
        </authorList>
    </citation>
    <scope>NUCLEOTIDE SEQUENCE [LARGE SCALE GENOMIC DNA]</scope>
</reference>
<feature type="compositionally biased region" description="Polar residues" evidence="1">
    <location>
        <begin position="76"/>
        <end position="96"/>
    </location>
</feature>
<sequence length="109" mass="12033">MKNTPLANFLAPPLGGSILDQNPPNPHIAHPYHPPLFPIDKDPPINTPFRRRPFLPIARSPGVHPTSFHPVIPNLRQESSPKLIQETTRASSSSAVIDNDRFYSPTSPS</sequence>
<dbReference type="Proteomes" id="UP001497516">
    <property type="component" value="Chromosome 9"/>
</dbReference>
<keyword evidence="3" id="KW-1185">Reference proteome</keyword>
<organism evidence="2 3">
    <name type="scientific">Linum trigynum</name>
    <dbReference type="NCBI Taxonomy" id="586398"/>
    <lineage>
        <taxon>Eukaryota</taxon>
        <taxon>Viridiplantae</taxon>
        <taxon>Streptophyta</taxon>
        <taxon>Embryophyta</taxon>
        <taxon>Tracheophyta</taxon>
        <taxon>Spermatophyta</taxon>
        <taxon>Magnoliopsida</taxon>
        <taxon>eudicotyledons</taxon>
        <taxon>Gunneridae</taxon>
        <taxon>Pentapetalae</taxon>
        <taxon>rosids</taxon>
        <taxon>fabids</taxon>
        <taxon>Malpighiales</taxon>
        <taxon>Linaceae</taxon>
        <taxon>Linum</taxon>
    </lineage>
</organism>
<protein>
    <submittedName>
        <fullName evidence="2">Uncharacterized protein</fullName>
    </submittedName>
</protein>
<evidence type="ECO:0000256" key="1">
    <source>
        <dbReference type="SAM" id="MobiDB-lite"/>
    </source>
</evidence>